<dbReference type="EMBL" id="CADEAL010000578">
    <property type="protein sequence ID" value="CAB1422360.1"/>
    <property type="molecule type" value="Genomic_DNA"/>
</dbReference>
<evidence type="ECO:0000313" key="2">
    <source>
        <dbReference type="EMBL" id="CAB1422360.1"/>
    </source>
</evidence>
<dbReference type="Proteomes" id="UP001153269">
    <property type="component" value="Unassembled WGS sequence"/>
</dbReference>
<feature type="compositionally biased region" description="Basic residues" evidence="1">
    <location>
        <begin position="136"/>
        <end position="149"/>
    </location>
</feature>
<comment type="caution">
    <text evidence="2">The sequence shown here is derived from an EMBL/GenBank/DDBJ whole genome shotgun (WGS) entry which is preliminary data.</text>
</comment>
<dbReference type="AlphaFoldDB" id="A0A9N7U0B6"/>
<evidence type="ECO:0000313" key="3">
    <source>
        <dbReference type="Proteomes" id="UP001153269"/>
    </source>
</evidence>
<evidence type="ECO:0000256" key="1">
    <source>
        <dbReference type="SAM" id="MobiDB-lite"/>
    </source>
</evidence>
<protein>
    <submittedName>
        <fullName evidence="2">Uncharacterized protein</fullName>
    </submittedName>
</protein>
<proteinExistence type="predicted"/>
<name>A0A9N7U0B6_PLEPL</name>
<sequence length="273" mass="30901">MAVQLRSPSNLTELERICMEENPQIQTESGKLSPRYIGPYEIDWVIDTCVASVHKPSKSSSLAPSTHPDHRQSSCLYKTAGGDAPRERRVPPAGAVAEVIREKGPTRVQSRRRRPPYPVPSNRSLPSAPLTDTAPRHKRKEKGPLHQRRREATQDEDPPPHKKKRRGVPHIEPPAAWRGGRLLPQPRHLPSDPGTLWPHHGLRLWITHQRSQWLIQYGGLYIVRADCSGNGGSCWHHIMVVDHDRGRRMMMDPNKRQWTMTVDYSGSDLDGGS</sequence>
<accession>A0A9N7U0B6</accession>
<gene>
    <name evidence="2" type="ORF">PLEPLA_LOCUS10275</name>
</gene>
<reference evidence="2" key="1">
    <citation type="submission" date="2020-03" db="EMBL/GenBank/DDBJ databases">
        <authorList>
            <person name="Weist P."/>
        </authorList>
    </citation>
    <scope>NUCLEOTIDE SEQUENCE</scope>
</reference>
<feature type="region of interest" description="Disordered" evidence="1">
    <location>
        <begin position="56"/>
        <end position="183"/>
    </location>
</feature>
<organism evidence="2 3">
    <name type="scientific">Pleuronectes platessa</name>
    <name type="common">European plaice</name>
    <dbReference type="NCBI Taxonomy" id="8262"/>
    <lineage>
        <taxon>Eukaryota</taxon>
        <taxon>Metazoa</taxon>
        <taxon>Chordata</taxon>
        <taxon>Craniata</taxon>
        <taxon>Vertebrata</taxon>
        <taxon>Euteleostomi</taxon>
        <taxon>Actinopterygii</taxon>
        <taxon>Neopterygii</taxon>
        <taxon>Teleostei</taxon>
        <taxon>Neoteleostei</taxon>
        <taxon>Acanthomorphata</taxon>
        <taxon>Carangaria</taxon>
        <taxon>Pleuronectiformes</taxon>
        <taxon>Pleuronectoidei</taxon>
        <taxon>Pleuronectidae</taxon>
        <taxon>Pleuronectes</taxon>
    </lineage>
</organism>
<keyword evidence="3" id="KW-1185">Reference proteome</keyword>